<dbReference type="Gene3D" id="3.50.50.60">
    <property type="entry name" value="FAD/NAD(P)-binding domain"/>
    <property type="match status" value="1"/>
</dbReference>
<accession>A0AAD7N627</accession>
<gene>
    <name evidence="1" type="ORF">DFH07DRAFT_942302</name>
</gene>
<dbReference type="InterPro" id="IPR036188">
    <property type="entry name" value="FAD/NAD-bd_sf"/>
</dbReference>
<reference evidence="1" key="1">
    <citation type="submission" date="2023-03" db="EMBL/GenBank/DDBJ databases">
        <title>Massive genome expansion in bonnet fungi (Mycena s.s.) driven by repeated elements and novel gene families across ecological guilds.</title>
        <authorList>
            <consortium name="Lawrence Berkeley National Laboratory"/>
            <person name="Harder C.B."/>
            <person name="Miyauchi S."/>
            <person name="Viragh M."/>
            <person name="Kuo A."/>
            <person name="Thoen E."/>
            <person name="Andreopoulos B."/>
            <person name="Lu D."/>
            <person name="Skrede I."/>
            <person name="Drula E."/>
            <person name="Henrissat B."/>
            <person name="Morin E."/>
            <person name="Kohler A."/>
            <person name="Barry K."/>
            <person name="LaButti K."/>
            <person name="Morin E."/>
            <person name="Salamov A."/>
            <person name="Lipzen A."/>
            <person name="Mereny Z."/>
            <person name="Hegedus B."/>
            <person name="Baldrian P."/>
            <person name="Stursova M."/>
            <person name="Weitz H."/>
            <person name="Taylor A."/>
            <person name="Grigoriev I.V."/>
            <person name="Nagy L.G."/>
            <person name="Martin F."/>
            <person name="Kauserud H."/>
        </authorList>
    </citation>
    <scope>NUCLEOTIDE SEQUENCE</scope>
    <source>
        <strain evidence="1">CBHHK188m</strain>
    </source>
</reference>
<protein>
    <submittedName>
        <fullName evidence="1">Uncharacterized protein</fullName>
    </submittedName>
</protein>
<name>A0AAD7N627_9AGAR</name>
<dbReference type="AlphaFoldDB" id="A0AAD7N627"/>
<feature type="non-terminal residue" evidence="1">
    <location>
        <position position="252"/>
    </location>
</feature>
<evidence type="ECO:0000313" key="2">
    <source>
        <dbReference type="Proteomes" id="UP001215280"/>
    </source>
</evidence>
<dbReference type="Gene3D" id="3.30.560.10">
    <property type="entry name" value="Glucose Oxidase, domain 3"/>
    <property type="match status" value="1"/>
</dbReference>
<keyword evidence="2" id="KW-1185">Reference proteome</keyword>
<evidence type="ECO:0000313" key="1">
    <source>
        <dbReference type="EMBL" id="KAJ7748186.1"/>
    </source>
</evidence>
<proteinExistence type="predicted"/>
<dbReference type="EMBL" id="JARJLG010000091">
    <property type="protein sequence ID" value="KAJ7748186.1"/>
    <property type="molecule type" value="Genomic_DNA"/>
</dbReference>
<comment type="caution">
    <text evidence="1">The sequence shown here is derived from an EMBL/GenBank/DDBJ whole genome shotgun (WGS) entry which is preliminary data.</text>
</comment>
<dbReference type="Proteomes" id="UP001215280">
    <property type="component" value="Unassembled WGS sequence"/>
</dbReference>
<organism evidence="1 2">
    <name type="scientific">Mycena maculata</name>
    <dbReference type="NCBI Taxonomy" id="230809"/>
    <lineage>
        <taxon>Eukaryota</taxon>
        <taxon>Fungi</taxon>
        <taxon>Dikarya</taxon>
        <taxon>Basidiomycota</taxon>
        <taxon>Agaricomycotina</taxon>
        <taxon>Agaricomycetes</taxon>
        <taxon>Agaricomycetidae</taxon>
        <taxon>Agaricales</taxon>
        <taxon>Marasmiineae</taxon>
        <taxon>Mycenaceae</taxon>
        <taxon>Mycena</taxon>
    </lineage>
</organism>
<sequence>MYLKFFPLLTIYCGSAARADDSERLWMPLAPSTGSSANKSLINGSVQRIEDKGAGETIGFICIIDFVQCDQPCLTFGPESATISVPLFAGSGIGTMFDWRTKIVGKYVLEEFNRNSEKFKGADQALDYTSTAQVRTAPNAMIYSRGASDEYDRLADISGDSGWSWNSLEQYGLKNEQHTPPWNSRSNVGEYNPSVHGQGPLLTGLTPTVFEADKRVIQTTVDNGAEYPFNLDFSSGNGLGFGTQSISTLRTQ</sequence>